<name>A0A4Y6A874_BACVZ</name>
<evidence type="ECO:0000313" key="2">
    <source>
        <dbReference type="Proteomes" id="UP000001120"/>
    </source>
</evidence>
<evidence type="ECO:0000313" key="1">
    <source>
        <dbReference type="EMBL" id="QDE58107.1"/>
    </source>
</evidence>
<keyword evidence="2" id="KW-1185">Reference proteome</keyword>
<organism evidence="1 2">
    <name type="scientific">Bacillus velezensis (strain DSM 23117 / BGSC 10A6 / LMG 26770 / FZB42)</name>
    <name type="common">Bacillus amyloliquefaciens subsp. plantarum</name>
    <dbReference type="NCBI Taxonomy" id="326423"/>
    <lineage>
        <taxon>Bacteria</taxon>
        <taxon>Bacillati</taxon>
        <taxon>Bacillota</taxon>
        <taxon>Bacilli</taxon>
        <taxon>Bacillales</taxon>
        <taxon>Bacillaceae</taxon>
        <taxon>Bacillus</taxon>
        <taxon>Bacillus amyloliquefaciens group</taxon>
    </lineage>
</organism>
<sequence>MVKIGLFFVEICLTRVFFDLLEVLLAAFSKKYTDFEILLLRKDFFVTIIITELISIKKHSYFIINVCVI</sequence>
<dbReference type="AlphaFoldDB" id="A0A4Y6A874"/>
<proteinExistence type="predicted"/>
<accession>A0A4Y6A874</accession>
<protein>
    <submittedName>
        <fullName evidence="1">Uncharacterized protein</fullName>
    </submittedName>
</protein>
<dbReference type="EMBL" id="CP000560">
    <property type="protein sequence ID" value="QDE58107.1"/>
    <property type="molecule type" value="Genomic_DNA"/>
</dbReference>
<reference evidence="1 2" key="1">
    <citation type="journal article" date="2007" name="Nat. Biotechnol.">
        <title>Comparative analysis of the complete genome sequence of the plant growth-promoting bacterium Bacillus amyloliquefaciens FZB42.</title>
        <authorList>
            <person name="Chen X.H."/>
            <person name="Koumoutsi A."/>
            <person name="Scholz R."/>
            <person name="Eisenreich A."/>
            <person name="Schneider K."/>
            <person name="Heinemeyer I."/>
            <person name="Morgenstern B."/>
            <person name="Voss B."/>
            <person name="Hess W.R."/>
            <person name="Reva O."/>
            <person name="Junge H."/>
            <person name="Voigt B."/>
            <person name="Jungblut P.R."/>
            <person name="Vater J."/>
            <person name="Sussmuth R."/>
            <person name="Liesegang H."/>
            <person name="Strittmatter A."/>
            <person name="Gottschalk G."/>
            <person name="Borriss R."/>
        </authorList>
    </citation>
    <scope>NUCLEOTIDE SEQUENCE [LARGE SCALE GENOMIC DNA]</scope>
    <source>
        <strain evidence="2">DSM 23117 / BGSC 10A6 / LMG 26770 / FZB42</strain>
    </source>
</reference>
<dbReference type="KEGG" id="bay:RBAM_38945"/>
<dbReference type="Proteomes" id="UP000001120">
    <property type="component" value="Chromosome"/>
</dbReference>
<gene>
    <name evidence="1" type="ORF">RBAM_38945</name>
</gene>